<gene>
    <name evidence="2" type="ORF">LMG9449_2106</name>
</gene>
<dbReference type="InterPro" id="IPR002514">
    <property type="entry name" value="Transposase_8"/>
</dbReference>
<dbReference type="GO" id="GO:0006313">
    <property type="term" value="P:DNA transposition"/>
    <property type="evidence" value="ECO:0007669"/>
    <property type="project" value="InterPro"/>
</dbReference>
<dbReference type="Proteomes" id="UP000053612">
    <property type="component" value="Unassembled WGS sequence"/>
</dbReference>
<dbReference type="InterPro" id="IPR009057">
    <property type="entry name" value="Homeodomain-like_sf"/>
</dbReference>
<dbReference type="EMBL" id="LKLS01000161">
    <property type="protein sequence ID" value="KSU16333.1"/>
    <property type="molecule type" value="Genomic_DNA"/>
</dbReference>
<accession>A0A0V8DRP9</accession>
<evidence type="ECO:0000313" key="2">
    <source>
        <dbReference type="EMBL" id="KSU16333.1"/>
    </source>
</evidence>
<dbReference type="PATRIC" id="fig|1360.109.peg.2717"/>
<organism evidence="2 3">
    <name type="scientific">Lactococcus lactis subsp. lactis</name>
    <name type="common">Streptococcus lactis</name>
    <dbReference type="NCBI Taxonomy" id="1360"/>
    <lineage>
        <taxon>Bacteria</taxon>
        <taxon>Bacillati</taxon>
        <taxon>Bacillota</taxon>
        <taxon>Bacilli</taxon>
        <taxon>Lactobacillales</taxon>
        <taxon>Streptococcaceae</taxon>
        <taxon>Lactococcus</taxon>
    </lineage>
</organism>
<proteinExistence type="predicted"/>
<evidence type="ECO:0000256" key="1">
    <source>
        <dbReference type="SAM" id="Coils"/>
    </source>
</evidence>
<dbReference type="AlphaFoldDB" id="A0A0V8DRP9"/>
<dbReference type="SUPFAM" id="SSF46689">
    <property type="entry name" value="Homeodomain-like"/>
    <property type="match status" value="1"/>
</dbReference>
<dbReference type="GO" id="GO:0003677">
    <property type="term" value="F:DNA binding"/>
    <property type="evidence" value="ECO:0007669"/>
    <property type="project" value="InterPro"/>
</dbReference>
<name>A0A0V8DRP9_LACLL</name>
<evidence type="ECO:0000313" key="3">
    <source>
        <dbReference type="Proteomes" id="UP000053612"/>
    </source>
</evidence>
<feature type="coiled-coil region" evidence="1">
    <location>
        <begin position="70"/>
        <end position="97"/>
    </location>
</feature>
<reference evidence="3" key="1">
    <citation type="submission" date="2015-10" db="EMBL/GenBank/DDBJ databases">
        <title>Draft Genome Sequences of 11 Lactococcus lactis subspecies cremoris strains.</title>
        <authorList>
            <person name="Wels M."/>
            <person name="Backus L."/>
            <person name="Boekhorst J."/>
            <person name="Dijkstra A."/>
            <person name="Beerthuizen M."/>
            <person name="Kelly W."/>
            <person name="Siezen R."/>
            <person name="Bachmann H."/>
            <person name="Van Hijum S."/>
        </authorList>
    </citation>
    <scope>NUCLEOTIDE SEQUENCE [LARGE SCALE GENOMIC DNA]</scope>
    <source>
        <strain evidence="3">LMG9449</strain>
    </source>
</reference>
<keyword evidence="1" id="KW-0175">Coiled coil</keyword>
<protein>
    <submittedName>
        <fullName evidence="2">Mobile element protein</fullName>
    </submittedName>
</protein>
<comment type="caution">
    <text evidence="2">The sequence shown here is derived from an EMBL/GenBank/DDBJ whole genome shotgun (WGS) entry which is preliminary data.</text>
</comment>
<dbReference type="GO" id="GO:0004803">
    <property type="term" value="F:transposase activity"/>
    <property type="evidence" value="ECO:0007669"/>
    <property type="project" value="InterPro"/>
</dbReference>
<dbReference type="Gene3D" id="1.10.10.60">
    <property type="entry name" value="Homeodomain-like"/>
    <property type="match status" value="1"/>
</dbReference>
<sequence>MELYYKSRHKNERTFISGFKRYDEDFKQSLVNLYQTGKTQSELCKDYGVSQTAFSKWIKQFSQVKLEDNTVMTAKQIQELQKRNAQLEEENLILKKASAIFMQNSK</sequence>
<dbReference type="Pfam" id="PF01527">
    <property type="entry name" value="HTH_Tnp_1"/>
    <property type="match status" value="1"/>
</dbReference>